<accession>A0A3G2R3T6</accession>
<dbReference type="InterPro" id="IPR027417">
    <property type="entry name" value="P-loop_NTPase"/>
</dbReference>
<dbReference type="RefSeq" id="WP_122014154.1">
    <property type="nucleotide sequence ID" value="NZ_CP033169.1"/>
</dbReference>
<dbReference type="Pfam" id="PF00005">
    <property type="entry name" value="ABC_tran"/>
    <property type="match status" value="1"/>
</dbReference>
<evidence type="ECO:0000259" key="10">
    <source>
        <dbReference type="PROSITE" id="PS50893"/>
    </source>
</evidence>
<dbReference type="PROSITE" id="PS50893">
    <property type="entry name" value="ABC_TRANSPORTER_2"/>
    <property type="match status" value="1"/>
</dbReference>
<dbReference type="Proteomes" id="UP000280960">
    <property type="component" value="Chromosome"/>
</dbReference>
<evidence type="ECO:0000313" key="11">
    <source>
        <dbReference type="EMBL" id="AYO29788.1"/>
    </source>
</evidence>
<keyword evidence="6" id="KW-0547">Nucleotide-binding</keyword>
<evidence type="ECO:0000256" key="5">
    <source>
        <dbReference type="ARBA" id="ARBA00022519"/>
    </source>
</evidence>
<dbReference type="AlphaFoldDB" id="A0A3G2R3T6"/>
<evidence type="ECO:0000256" key="8">
    <source>
        <dbReference type="ARBA" id="ARBA00022967"/>
    </source>
</evidence>
<organism evidence="11 12">
    <name type="scientific">Biomaibacter acetigenes</name>
    <dbReference type="NCBI Taxonomy" id="2316383"/>
    <lineage>
        <taxon>Bacteria</taxon>
        <taxon>Bacillati</taxon>
        <taxon>Bacillota</taxon>
        <taxon>Clostridia</taxon>
        <taxon>Thermosediminibacterales</taxon>
        <taxon>Tepidanaerobacteraceae</taxon>
        <taxon>Biomaibacter</taxon>
    </lineage>
</organism>
<evidence type="ECO:0000256" key="9">
    <source>
        <dbReference type="ARBA" id="ARBA00023136"/>
    </source>
</evidence>
<dbReference type="KEGG" id="bacg:D2962_03445"/>
<dbReference type="InterPro" id="IPR003439">
    <property type="entry name" value="ABC_transporter-like_ATP-bd"/>
</dbReference>
<evidence type="ECO:0000256" key="1">
    <source>
        <dbReference type="ARBA" id="ARBA00004202"/>
    </source>
</evidence>
<dbReference type="CDD" id="cd03257">
    <property type="entry name" value="ABC_NikE_OppD_transporters"/>
    <property type="match status" value="1"/>
</dbReference>
<dbReference type="EMBL" id="CP033169">
    <property type="protein sequence ID" value="AYO29788.1"/>
    <property type="molecule type" value="Genomic_DNA"/>
</dbReference>
<keyword evidence="12" id="KW-1185">Reference proteome</keyword>
<dbReference type="SUPFAM" id="SSF52540">
    <property type="entry name" value="P-loop containing nucleoside triphosphate hydrolases"/>
    <property type="match status" value="1"/>
</dbReference>
<dbReference type="FunFam" id="3.40.50.300:FF:000016">
    <property type="entry name" value="Oligopeptide ABC transporter ATP-binding component"/>
    <property type="match status" value="1"/>
</dbReference>
<evidence type="ECO:0000313" key="12">
    <source>
        <dbReference type="Proteomes" id="UP000280960"/>
    </source>
</evidence>
<dbReference type="InterPro" id="IPR003593">
    <property type="entry name" value="AAA+_ATPase"/>
</dbReference>
<name>A0A3G2R3T6_9FIRM</name>
<evidence type="ECO:0000256" key="7">
    <source>
        <dbReference type="ARBA" id="ARBA00022840"/>
    </source>
</evidence>
<keyword evidence="5" id="KW-0997">Cell inner membrane</keyword>
<reference evidence="11 12" key="1">
    <citation type="submission" date="2018-10" db="EMBL/GenBank/DDBJ databases">
        <authorList>
            <person name="Zhang X."/>
        </authorList>
    </citation>
    <scope>NUCLEOTIDE SEQUENCE [LARGE SCALE GENOMIC DNA]</scope>
    <source>
        <strain evidence="11 12">SK-G1</strain>
    </source>
</reference>
<protein>
    <submittedName>
        <fullName evidence="11">ABC transporter ATP-binding protein</fullName>
    </submittedName>
</protein>
<comment type="similarity">
    <text evidence="2">Belongs to the ABC transporter superfamily.</text>
</comment>
<keyword evidence="4" id="KW-1003">Cell membrane</keyword>
<keyword evidence="9" id="KW-0472">Membrane</keyword>
<feature type="domain" description="ABC transporter" evidence="10">
    <location>
        <begin position="7"/>
        <end position="258"/>
    </location>
</feature>
<dbReference type="GO" id="GO:0005886">
    <property type="term" value="C:plasma membrane"/>
    <property type="evidence" value="ECO:0007669"/>
    <property type="project" value="UniProtKB-SubCell"/>
</dbReference>
<proteinExistence type="inferred from homology"/>
<sequence>MNNDVLIDIKNLKTYFYMDEGVVPAVDGVSFKINKGKTLGLVGESGCGKSVTALSILKLIPSPPGRIVEGEIIFEGQDLVKKSADEMCAIRGNDIAMIFQEPMTSLNPVYTVGKQVAESLKIHRHLTPKEAEEKTLELFNLVGIPDPKRRLNNYPHQLSGGLRQRVMIAMALACNPKLLIADEPTTALDVTIQAQILRLIKQLQEKINMSVLMITHDLGVIAEVSDDVCVMYAGTAVEYADVYTIFDKPLHPYTIGLYNSIPKLSQDENKKLFNIPGVVPNLLHLPEGCRFWPRCGDAKDICRQKNPEFFEAEKGHRVKCWKYQK</sequence>
<dbReference type="GO" id="GO:0016887">
    <property type="term" value="F:ATP hydrolysis activity"/>
    <property type="evidence" value="ECO:0007669"/>
    <property type="project" value="InterPro"/>
</dbReference>
<dbReference type="InterPro" id="IPR050388">
    <property type="entry name" value="ABC_Ni/Peptide_Import"/>
</dbReference>
<dbReference type="InterPro" id="IPR013563">
    <property type="entry name" value="Oligopep_ABC_C"/>
</dbReference>
<dbReference type="GO" id="GO:0015833">
    <property type="term" value="P:peptide transport"/>
    <property type="evidence" value="ECO:0007669"/>
    <property type="project" value="InterPro"/>
</dbReference>
<keyword evidence="7 11" id="KW-0067">ATP-binding</keyword>
<keyword evidence="3" id="KW-0813">Transport</keyword>
<keyword evidence="8" id="KW-1278">Translocase</keyword>
<evidence type="ECO:0000256" key="4">
    <source>
        <dbReference type="ARBA" id="ARBA00022475"/>
    </source>
</evidence>
<dbReference type="GO" id="GO:0005524">
    <property type="term" value="F:ATP binding"/>
    <property type="evidence" value="ECO:0007669"/>
    <property type="project" value="UniProtKB-KW"/>
</dbReference>
<dbReference type="PANTHER" id="PTHR43297:SF14">
    <property type="entry name" value="ATPASE AAA-TYPE CORE DOMAIN-CONTAINING PROTEIN"/>
    <property type="match status" value="1"/>
</dbReference>
<evidence type="ECO:0000256" key="6">
    <source>
        <dbReference type="ARBA" id="ARBA00022741"/>
    </source>
</evidence>
<comment type="subcellular location">
    <subcellularLocation>
        <location evidence="1">Cell membrane</location>
        <topology evidence="1">Peripheral membrane protein</topology>
    </subcellularLocation>
</comment>
<dbReference type="SMART" id="SM00382">
    <property type="entry name" value="AAA"/>
    <property type="match status" value="1"/>
</dbReference>
<dbReference type="Pfam" id="PF08352">
    <property type="entry name" value="oligo_HPY"/>
    <property type="match status" value="1"/>
</dbReference>
<evidence type="ECO:0000256" key="2">
    <source>
        <dbReference type="ARBA" id="ARBA00005417"/>
    </source>
</evidence>
<dbReference type="NCBIfam" id="TIGR01727">
    <property type="entry name" value="oligo_HPY"/>
    <property type="match status" value="1"/>
</dbReference>
<evidence type="ECO:0000256" key="3">
    <source>
        <dbReference type="ARBA" id="ARBA00022448"/>
    </source>
</evidence>
<gene>
    <name evidence="11" type="ORF">D2962_03445</name>
</gene>
<dbReference type="PANTHER" id="PTHR43297">
    <property type="entry name" value="OLIGOPEPTIDE TRANSPORT ATP-BINDING PROTEIN APPD"/>
    <property type="match status" value="1"/>
</dbReference>
<dbReference type="Gene3D" id="3.40.50.300">
    <property type="entry name" value="P-loop containing nucleotide triphosphate hydrolases"/>
    <property type="match status" value="1"/>
</dbReference>